<dbReference type="AlphaFoldDB" id="A0A5B7JJQ6"/>
<proteinExistence type="predicted"/>
<reference evidence="1 2" key="1">
    <citation type="submission" date="2019-05" db="EMBL/GenBank/DDBJ databases">
        <title>Another draft genome of Portunus trituberculatus and its Hox gene families provides insights of decapod evolution.</title>
        <authorList>
            <person name="Jeong J.-H."/>
            <person name="Song I."/>
            <person name="Kim S."/>
            <person name="Choi T."/>
            <person name="Kim D."/>
            <person name="Ryu S."/>
            <person name="Kim W."/>
        </authorList>
    </citation>
    <scope>NUCLEOTIDE SEQUENCE [LARGE SCALE GENOMIC DNA]</scope>
    <source>
        <tissue evidence="1">Muscle</tissue>
    </source>
</reference>
<dbReference type="EMBL" id="VSRR010099930">
    <property type="protein sequence ID" value="MPC94805.1"/>
    <property type="molecule type" value="Genomic_DNA"/>
</dbReference>
<keyword evidence="2" id="KW-1185">Reference proteome</keyword>
<accession>A0A5B7JJQ6</accession>
<evidence type="ECO:0000313" key="2">
    <source>
        <dbReference type="Proteomes" id="UP000324222"/>
    </source>
</evidence>
<organism evidence="1 2">
    <name type="scientific">Portunus trituberculatus</name>
    <name type="common">Swimming crab</name>
    <name type="synonym">Neptunus trituberculatus</name>
    <dbReference type="NCBI Taxonomy" id="210409"/>
    <lineage>
        <taxon>Eukaryota</taxon>
        <taxon>Metazoa</taxon>
        <taxon>Ecdysozoa</taxon>
        <taxon>Arthropoda</taxon>
        <taxon>Crustacea</taxon>
        <taxon>Multicrustacea</taxon>
        <taxon>Malacostraca</taxon>
        <taxon>Eumalacostraca</taxon>
        <taxon>Eucarida</taxon>
        <taxon>Decapoda</taxon>
        <taxon>Pleocyemata</taxon>
        <taxon>Brachyura</taxon>
        <taxon>Eubrachyura</taxon>
        <taxon>Portunoidea</taxon>
        <taxon>Portunidae</taxon>
        <taxon>Portuninae</taxon>
        <taxon>Portunus</taxon>
    </lineage>
</organism>
<evidence type="ECO:0000313" key="1">
    <source>
        <dbReference type="EMBL" id="MPC94805.1"/>
    </source>
</evidence>
<sequence length="43" mass="4960">MLWIHPRISGKLPLSHKFEAVNLMTKRRLTASSLAVRRQSLLC</sequence>
<protein>
    <submittedName>
        <fullName evidence="1">Uncharacterized protein</fullName>
    </submittedName>
</protein>
<comment type="caution">
    <text evidence="1">The sequence shown here is derived from an EMBL/GenBank/DDBJ whole genome shotgun (WGS) entry which is preliminary data.</text>
</comment>
<name>A0A5B7JJQ6_PORTR</name>
<dbReference type="Proteomes" id="UP000324222">
    <property type="component" value="Unassembled WGS sequence"/>
</dbReference>
<gene>
    <name evidence="1" type="ORF">E2C01_089991</name>
</gene>